<keyword evidence="2" id="KW-1185">Reference proteome</keyword>
<dbReference type="EMBL" id="JARRIG010000006">
    <property type="protein sequence ID" value="MFA4805014.1"/>
    <property type="molecule type" value="Genomic_DNA"/>
</dbReference>
<dbReference type="Proteomes" id="UP001571980">
    <property type="component" value="Unassembled WGS sequence"/>
</dbReference>
<evidence type="ECO:0000313" key="1">
    <source>
        <dbReference type="EMBL" id="MFA4805014.1"/>
    </source>
</evidence>
<comment type="caution">
    <text evidence="1">The sequence shown here is derived from an EMBL/GenBank/DDBJ whole genome shotgun (WGS) entry which is preliminary data.</text>
</comment>
<evidence type="ECO:0000313" key="2">
    <source>
        <dbReference type="Proteomes" id="UP001571980"/>
    </source>
</evidence>
<organism evidence="1 2">
    <name type="scientific">Pyrococcus kukulkanii</name>
    <dbReference type="NCBI Taxonomy" id="1609559"/>
    <lineage>
        <taxon>Archaea</taxon>
        <taxon>Methanobacteriati</taxon>
        <taxon>Methanobacteriota</taxon>
        <taxon>Thermococci</taxon>
        <taxon>Thermococcales</taxon>
        <taxon>Thermococcaceae</taxon>
        <taxon>Pyrococcus</taxon>
    </lineage>
</organism>
<gene>
    <name evidence="1" type="ORF">P8X34_09790</name>
</gene>
<accession>A0ABV4T8R2</accession>
<name>A0ABV4T8R2_9EURY</name>
<reference evidence="1 2" key="1">
    <citation type="submission" date="2023-03" db="EMBL/GenBank/DDBJ databases">
        <title>Speciation in Pyrococcus: adaptation to high temperature as a mechanism.</title>
        <authorList>
            <person name="Gu J."/>
        </authorList>
    </citation>
    <scope>NUCLEOTIDE SEQUENCE [LARGE SCALE GENOMIC DNA]</scope>
    <source>
        <strain evidence="1 2">LMOA34</strain>
    </source>
</reference>
<dbReference type="RefSeq" id="WP_372824292.1">
    <property type="nucleotide sequence ID" value="NZ_JARRIF010000002.1"/>
</dbReference>
<protein>
    <submittedName>
        <fullName evidence="1">Uncharacterized protein</fullName>
    </submittedName>
</protein>
<sequence>MYEVDEGSVRGVWLKLEGQIYLYLKKRSLGYAEPILTFLGLKPPKVEGSIRV</sequence>
<proteinExistence type="predicted"/>